<accession>J4U809</accession>
<dbReference type="VEuPathDB" id="FungiDB:A1Q1_04882"/>
<dbReference type="GeneID" id="25988394"/>
<protein>
    <submittedName>
        <fullName evidence="1">Uncharacterized protein</fullName>
    </submittedName>
</protein>
<proteinExistence type="predicted"/>
<dbReference type="AlphaFoldDB" id="J4U809"/>
<sequence>MAAPSASFLLGSPSEAHTFINTPYTLGGDVDLRLVKLDEVHFKQRDTSRNDAVWDLFDLESKLDITLPPPPPPDRPLTAAELQTHERAVLARKFALLKHIAQLLGGTCSHMSYLRPERVMRMKEGGCIEPVAYAVGKGFNDKVIGNRMFDTNDYTGAMRVYLHALTDLAPWYASPLLFTEQQIKDMGLAALNLSLCLFKYSQALAKTGSSLSLALSSLGALQPTAGRCVEILHAAELAAAQVTGARYVTADLLKKGFHHYGRALQARVELLKVINPVTKDKAGDYGEWDKVIAELNVAPKKIHGDSGLAHAKCKEKHVCLGGNDSQEQSSQVTSAGET</sequence>
<dbReference type="RefSeq" id="XP_014177173.1">
    <property type="nucleotide sequence ID" value="XM_014321698.1"/>
</dbReference>
<dbReference type="KEGG" id="tasa:A1Q1_04882"/>
<gene>
    <name evidence="1" type="ORF">A1Q1_04882</name>
</gene>
<evidence type="ECO:0000313" key="2">
    <source>
        <dbReference type="Proteomes" id="UP000002748"/>
    </source>
</evidence>
<dbReference type="Proteomes" id="UP000002748">
    <property type="component" value="Unassembled WGS sequence"/>
</dbReference>
<comment type="caution">
    <text evidence="1">The sequence shown here is derived from an EMBL/GenBank/DDBJ whole genome shotgun (WGS) entry which is preliminary data.</text>
</comment>
<reference evidence="1 2" key="1">
    <citation type="journal article" date="2012" name="Eukaryot. Cell">
        <title>Draft genome sequence of CBS 2479, the standard type strain of Trichosporon asahii.</title>
        <authorList>
            <person name="Yang R.Y."/>
            <person name="Li H.T."/>
            <person name="Zhu H."/>
            <person name="Zhou G.P."/>
            <person name="Wang M."/>
            <person name="Wang L."/>
        </authorList>
    </citation>
    <scope>NUCLEOTIDE SEQUENCE [LARGE SCALE GENOMIC DNA]</scope>
    <source>
        <strain evidence="2">ATCC 90039 / CBS 2479 / JCM 2466 / KCTC 7840 / NCYC 2677 / UAMH 7654</strain>
    </source>
</reference>
<dbReference type="HOGENOM" id="CLU_984146_0_0_1"/>
<evidence type="ECO:0000313" key="1">
    <source>
        <dbReference type="EMBL" id="EJT46515.1"/>
    </source>
</evidence>
<dbReference type="EMBL" id="ALBS01000288">
    <property type="protein sequence ID" value="EJT46515.1"/>
    <property type="molecule type" value="Genomic_DNA"/>
</dbReference>
<name>J4U809_TRIAS</name>
<organism evidence="1 2">
    <name type="scientific">Trichosporon asahii var. asahii (strain ATCC 90039 / CBS 2479 / JCM 2466 / KCTC 7840 / NBRC 103889/ NCYC 2677 / UAMH 7654)</name>
    <name type="common">Yeast</name>
    <dbReference type="NCBI Taxonomy" id="1186058"/>
    <lineage>
        <taxon>Eukaryota</taxon>
        <taxon>Fungi</taxon>
        <taxon>Dikarya</taxon>
        <taxon>Basidiomycota</taxon>
        <taxon>Agaricomycotina</taxon>
        <taxon>Tremellomycetes</taxon>
        <taxon>Trichosporonales</taxon>
        <taxon>Trichosporonaceae</taxon>
        <taxon>Trichosporon</taxon>
    </lineage>
</organism>